<evidence type="ECO:0000256" key="2">
    <source>
        <dbReference type="SAM" id="Coils"/>
    </source>
</evidence>
<accession>A0A432WFM4</accession>
<keyword evidence="2" id="KW-0175">Coiled coil</keyword>
<proteinExistence type="inferred from homology"/>
<feature type="region of interest" description="Disordered" evidence="3">
    <location>
        <begin position="53"/>
        <end position="73"/>
    </location>
</feature>
<feature type="coiled-coil region" evidence="2">
    <location>
        <begin position="3"/>
        <end position="44"/>
    </location>
</feature>
<dbReference type="PANTHER" id="PTHR36508:SF1">
    <property type="entry name" value="PROTEIN SLYX"/>
    <property type="match status" value="1"/>
</dbReference>
<dbReference type="Gene3D" id="1.20.5.300">
    <property type="match status" value="1"/>
</dbReference>
<dbReference type="InterPro" id="IPR007236">
    <property type="entry name" value="SlyX"/>
</dbReference>
<keyword evidence="5" id="KW-1185">Reference proteome</keyword>
<evidence type="ECO:0000313" key="5">
    <source>
        <dbReference type="Proteomes" id="UP000287823"/>
    </source>
</evidence>
<dbReference type="AlphaFoldDB" id="A0A432WFM4"/>
<comment type="similarity">
    <text evidence="1">Belongs to the SlyX family.</text>
</comment>
<sequence>MKELELEKRMMDLESQVAFQEETIEQLNQLVAEQNHELATFKRHLQLLAGRLSQIKDQQSEDTNPVDERPPHY</sequence>
<comment type="caution">
    <text evidence="4">The sequence shown here is derived from an EMBL/GenBank/DDBJ whole genome shotgun (WGS) entry which is preliminary data.</text>
</comment>
<dbReference type="PANTHER" id="PTHR36508">
    <property type="entry name" value="PROTEIN SLYX"/>
    <property type="match status" value="1"/>
</dbReference>
<dbReference type="GO" id="GO:0032259">
    <property type="term" value="P:methylation"/>
    <property type="evidence" value="ECO:0007669"/>
    <property type="project" value="UniProtKB-KW"/>
</dbReference>
<evidence type="ECO:0000256" key="3">
    <source>
        <dbReference type="SAM" id="MobiDB-lite"/>
    </source>
</evidence>
<name>A0A432WFM4_9GAMM</name>
<protein>
    <recommendedName>
        <fullName evidence="1">Protein SlyX homolog</fullName>
    </recommendedName>
</protein>
<keyword evidence="4" id="KW-0808">Transferase</keyword>
<keyword evidence="4" id="KW-0489">Methyltransferase</keyword>
<evidence type="ECO:0000313" key="4">
    <source>
        <dbReference type="EMBL" id="RUO32593.1"/>
    </source>
</evidence>
<dbReference type="Pfam" id="PF04102">
    <property type="entry name" value="SlyX"/>
    <property type="match status" value="1"/>
</dbReference>
<dbReference type="Proteomes" id="UP000287823">
    <property type="component" value="Unassembled WGS sequence"/>
</dbReference>
<evidence type="ECO:0000256" key="1">
    <source>
        <dbReference type="HAMAP-Rule" id="MF_00715"/>
    </source>
</evidence>
<gene>
    <name evidence="1" type="primary">slyX</name>
    <name evidence="4" type="ORF">CWE14_10665</name>
</gene>
<dbReference type="GO" id="GO:0008168">
    <property type="term" value="F:methyltransferase activity"/>
    <property type="evidence" value="ECO:0007669"/>
    <property type="project" value="UniProtKB-KW"/>
</dbReference>
<organism evidence="4 5">
    <name type="scientific">Aliidiomarina soli</name>
    <dbReference type="NCBI Taxonomy" id="1928574"/>
    <lineage>
        <taxon>Bacteria</taxon>
        <taxon>Pseudomonadati</taxon>
        <taxon>Pseudomonadota</taxon>
        <taxon>Gammaproteobacteria</taxon>
        <taxon>Alteromonadales</taxon>
        <taxon>Idiomarinaceae</taxon>
        <taxon>Aliidiomarina</taxon>
    </lineage>
</organism>
<dbReference type="RefSeq" id="WP_126799356.1">
    <property type="nucleotide sequence ID" value="NZ_PIPO01000004.1"/>
</dbReference>
<dbReference type="EMBL" id="PIPO01000004">
    <property type="protein sequence ID" value="RUO32593.1"/>
    <property type="molecule type" value="Genomic_DNA"/>
</dbReference>
<reference evidence="4 5" key="1">
    <citation type="journal article" date="2011" name="Front. Microbiol.">
        <title>Genomic signatures of strain selection and enhancement in Bacillus atrophaeus var. globigii, a historical biowarfare simulant.</title>
        <authorList>
            <person name="Gibbons H.S."/>
            <person name="Broomall S.M."/>
            <person name="McNew L.A."/>
            <person name="Daligault H."/>
            <person name="Chapman C."/>
            <person name="Bruce D."/>
            <person name="Karavis M."/>
            <person name="Krepps M."/>
            <person name="McGregor P.A."/>
            <person name="Hong C."/>
            <person name="Park K.H."/>
            <person name="Akmal A."/>
            <person name="Feldman A."/>
            <person name="Lin J.S."/>
            <person name="Chang W.E."/>
            <person name="Higgs B.W."/>
            <person name="Demirev P."/>
            <person name="Lindquist J."/>
            <person name="Liem A."/>
            <person name="Fochler E."/>
            <person name="Read T.D."/>
            <person name="Tapia R."/>
            <person name="Johnson S."/>
            <person name="Bishop-Lilly K.A."/>
            <person name="Detter C."/>
            <person name="Han C."/>
            <person name="Sozhamannan S."/>
            <person name="Rosenzweig C.N."/>
            <person name="Skowronski E.W."/>
        </authorList>
    </citation>
    <scope>NUCLEOTIDE SEQUENCE [LARGE SCALE GENOMIC DNA]</scope>
    <source>
        <strain evidence="4 5">Y4G10-17</strain>
    </source>
</reference>
<dbReference type="HAMAP" id="MF_00715">
    <property type="entry name" value="SlyX"/>
    <property type="match status" value="1"/>
</dbReference>